<protein>
    <submittedName>
        <fullName evidence="3">Family 16 glycosylhydrolase</fullName>
    </submittedName>
</protein>
<dbReference type="CDD" id="cd00413">
    <property type="entry name" value="Glyco_hydrolase_16"/>
    <property type="match status" value="1"/>
</dbReference>
<dbReference type="InterPro" id="IPR013424">
    <property type="entry name" value="Ice-binding_C"/>
</dbReference>
<dbReference type="GO" id="GO:0004553">
    <property type="term" value="F:hydrolase activity, hydrolyzing O-glycosyl compounds"/>
    <property type="evidence" value="ECO:0007669"/>
    <property type="project" value="InterPro"/>
</dbReference>
<evidence type="ECO:0000256" key="1">
    <source>
        <dbReference type="SAM" id="SignalP"/>
    </source>
</evidence>
<feature type="domain" description="GH16" evidence="2">
    <location>
        <begin position="7"/>
        <end position="302"/>
    </location>
</feature>
<dbReference type="EMBL" id="JADEXP010000090">
    <property type="protein sequence ID" value="MBE9067361.1"/>
    <property type="molecule type" value="Genomic_DNA"/>
</dbReference>
<dbReference type="NCBIfam" id="TIGR02595">
    <property type="entry name" value="PEP_CTERM"/>
    <property type="match status" value="1"/>
</dbReference>
<keyword evidence="1" id="KW-0732">Signal</keyword>
<dbReference type="PROSITE" id="PS51762">
    <property type="entry name" value="GH16_2"/>
    <property type="match status" value="1"/>
</dbReference>
<name>A0A928ZTW3_LEPEC</name>
<dbReference type="AlphaFoldDB" id="A0A928ZTW3"/>
<evidence type="ECO:0000313" key="4">
    <source>
        <dbReference type="Proteomes" id="UP000615026"/>
    </source>
</evidence>
<feature type="signal peptide" evidence="1">
    <location>
        <begin position="1"/>
        <end position="26"/>
    </location>
</feature>
<comment type="caution">
    <text evidence="3">The sequence shown here is derived from an EMBL/GenBank/DDBJ whole genome shotgun (WGS) entry which is preliminary data.</text>
</comment>
<dbReference type="Pfam" id="PF00722">
    <property type="entry name" value="Glyco_hydro_16"/>
    <property type="match status" value="1"/>
</dbReference>
<evidence type="ECO:0000313" key="3">
    <source>
        <dbReference type="EMBL" id="MBE9067361.1"/>
    </source>
</evidence>
<sequence>MKDVRLNIFSALTLLSILSSSTVAYGAVLFRDDFEGTGNVSADLWDLPQFPVPAPGPGESNPTFLGRTQLKLNERPAIVNGVAQLELNTFNPRNSNLGPGEIPSFFGSEIISTTTFSRKNGLAVEARTRLNAPDSLGTSTQRGLVAAMFLFDSTKINSNQFLFNEIDFEFLTNDVNNAEAGSPPRVLTNVFANDPPGRGDPAFINIDNLDLTEFNTFRIEWLPDKVRWFVNGNLIRTESASTGDLDVNIPETPLNLHLNLWAPAADFADAFDNSLQPAFSLATDQSFFYEIDFVQVEQLEAASVPESSTSFGVILLAGLIGLRKVCRQTE</sequence>
<gene>
    <name evidence="3" type="ORF">IQ260_11910</name>
</gene>
<organism evidence="3 4">
    <name type="scientific">Leptolyngbya cf. ectocarpi LEGE 11479</name>
    <dbReference type="NCBI Taxonomy" id="1828722"/>
    <lineage>
        <taxon>Bacteria</taxon>
        <taxon>Bacillati</taxon>
        <taxon>Cyanobacteriota</taxon>
        <taxon>Cyanophyceae</taxon>
        <taxon>Leptolyngbyales</taxon>
        <taxon>Leptolyngbyaceae</taxon>
        <taxon>Leptolyngbya group</taxon>
        <taxon>Leptolyngbya</taxon>
    </lineage>
</organism>
<dbReference type="Gene3D" id="2.60.120.200">
    <property type="match status" value="1"/>
</dbReference>
<proteinExistence type="predicted"/>
<reference evidence="3" key="1">
    <citation type="submission" date="2020-10" db="EMBL/GenBank/DDBJ databases">
        <authorList>
            <person name="Castelo-Branco R."/>
            <person name="Eusebio N."/>
            <person name="Adriana R."/>
            <person name="Vieira A."/>
            <person name="Brugerolle De Fraissinette N."/>
            <person name="Rezende De Castro R."/>
            <person name="Schneider M.P."/>
            <person name="Vasconcelos V."/>
            <person name="Leao P.N."/>
        </authorList>
    </citation>
    <scope>NUCLEOTIDE SEQUENCE</scope>
    <source>
        <strain evidence="3">LEGE 11479</strain>
    </source>
</reference>
<dbReference type="Proteomes" id="UP000615026">
    <property type="component" value="Unassembled WGS sequence"/>
</dbReference>
<dbReference type="GO" id="GO:0005975">
    <property type="term" value="P:carbohydrate metabolic process"/>
    <property type="evidence" value="ECO:0007669"/>
    <property type="project" value="InterPro"/>
</dbReference>
<dbReference type="InterPro" id="IPR013320">
    <property type="entry name" value="ConA-like_dom_sf"/>
</dbReference>
<accession>A0A928ZTW3</accession>
<evidence type="ECO:0000259" key="2">
    <source>
        <dbReference type="PROSITE" id="PS51762"/>
    </source>
</evidence>
<dbReference type="RefSeq" id="WP_193993325.1">
    <property type="nucleotide sequence ID" value="NZ_JADEXP010000090.1"/>
</dbReference>
<feature type="chain" id="PRO_5037343764" evidence="1">
    <location>
        <begin position="27"/>
        <end position="330"/>
    </location>
</feature>
<keyword evidence="4" id="KW-1185">Reference proteome</keyword>
<dbReference type="SUPFAM" id="SSF49899">
    <property type="entry name" value="Concanavalin A-like lectins/glucanases"/>
    <property type="match status" value="1"/>
</dbReference>
<dbReference type="InterPro" id="IPR000757">
    <property type="entry name" value="Beta-glucanase-like"/>
</dbReference>